<comment type="caution">
    <text evidence="3">The sequence shown here is derived from an EMBL/GenBank/DDBJ whole genome shotgun (WGS) entry which is preliminary data.</text>
</comment>
<feature type="transmembrane region" description="Helical" evidence="1">
    <location>
        <begin position="17"/>
        <end position="35"/>
    </location>
</feature>
<dbReference type="STRING" id="333140.AWW68_18535"/>
<dbReference type="Pfam" id="PF06724">
    <property type="entry name" value="DUF1206"/>
    <property type="match status" value="3"/>
</dbReference>
<gene>
    <name evidence="3" type="ORF">AWW68_18535</name>
</gene>
<evidence type="ECO:0000313" key="3">
    <source>
        <dbReference type="EMBL" id="KYG71207.1"/>
    </source>
</evidence>
<feature type="transmembrane region" description="Helical" evidence="1">
    <location>
        <begin position="55"/>
        <end position="73"/>
    </location>
</feature>
<evidence type="ECO:0000259" key="2">
    <source>
        <dbReference type="Pfam" id="PF06724"/>
    </source>
</evidence>
<accession>A0A150WXJ6</accession>
<feature type="domain" description="DUF1206" evidence="2">
    <location>
        <begin position="186"/>
        <end position="253"/>
    </location>
</feature>
<feature type="domain" description="DUF1206" evidence="2">
    <location>
        <begin position="93"/>
        <end position="159"/>
    </location>
</feature>
<evidence type="ECO:0000313" key="4">
    <source>
        <dbReference type="Proteomes" id="UP000075606"/>
    </source>
</evidence>
<proteinExistence type="predicted"/>
<feature type="transmembrane region" description="Helical" evidence="1">
    <location>
        <begin position="227"/>
        <end position="249"/>
    </location>
</feature>
<dbReference type="AlphaFoldDB" id="A0A150WXJ6"/>
<dbReference type="OrthoDB" id="5702018at2"/>
<name>A0A150WXJ6_9BACT</name>
<protein>
    <recommendedName>
        <fullName evidence="2">DUF1206 domain-containing protein</fullName>
    </recommendedName>
</protein>
<dbReference type="EMBL" id="LRPC01000033">
    <property type="protein sequence ID" value="KYG71207.1"/>
    <property type="molecule type" value="Genomic_DNA"/>
</dbReference>
<keyword evidence="4" id="KW-1185">Reference proteome</keyword>
<sequence length="258" mass="28345">MAKTTTILAQAGLGTKGIVYILMGILAAFTIFGMGQKADSTDVLLFISQQAFGKILLVAVGVGLGAYSLYRFYQAIKGTDDWGNDLRGLGVRAGFFLGGFMYSLITFSAFKIFLRGNTDNQQTSLLIEQVLDLPYGRAMLYIVSASILGRAIFDATIGWSKLHKKKISDDKLNETGRKVLTRVARIGFSARAIVFAIIAFLIFRAAYFLNPYEAGGTKEAFSWLQNTLGTVVFSFIGLGLVAYGFFMLIRARYPHMDI</sequence>
<dbReference type="RefSeq" id="WP_068225209.1">
    <property type="nucleotide sequence ID" value="NZ_LRPC01000033.1"/>
</dbReference>
<evidence type="ECO:0000256" key="1">
    <source>
        <dbReference type="SAM" id="Phobius"/>
    </source>
</evidence>
<organism evidence="3 4">
    <name type="scientific">Roseivirga spongicola</name>
    <dbReference type="NCBI Taxonomy" id="333140"/>
    <lineage>
        <taxon>Bacteria</taxon>
        <taxon>Pseudomonadati</taxon>
        <taxon>Bacteroidota</taxon>
        <taxon>Cytophagia</taxon>
        <taxon>Cytophagales</taxon>
        <taxon>Roseivirgaceae</taxon>
        <taxon>Roseivirga</taxon>
    </lineage>
</organism>
<keyword evidence="1" id="KW-1133">Transmembrane helix</keyword>
<feature type="domain" description="DUF1206" evidence="2">
    <location>
        <begin position="11"/>
        <end position="77"/>
    </location>
</feature>
<keyword evidence="1" id="KW-0472">Membrane</keyword>
<feature type="transmembrane region" description="Helical" evidence="1">
    <location>
        <begin position="94"/>
        <end position="114"/>
    </location>
</feature>
<reference evidence="3 4" key="1">
    <citation type="submission" date="2016-01" db="EMBL/GenBank/DDBJ databases">
        <title>Genome sequencing of Roseivirga spongicola UST030701-084.</title>
        <authorList>
            <person name="Selvaratnam C."/>
            <person name="Thevarajoo S."/>
            <person name="Goh K.M."/>
            <person name="Ee R."/>
            <person name="Chan K.-G."/>
            <person name="Chong C.S."/>
        </authorList>
    </citation>
    <scope>NUCLEOTIDE SEQUENCE [LARGE SCALE GENOMIC DNA]</scope>
    <source>
        <strain evidence="3 4">UST030701-084</strain>
    </source>
</reference>
<dbReference type="InterPro" id="IPR009597">
    <property type="entry name" value="DUF1206"/>
</dbReference>
<keyword evidence="1" id="KW-0812">Transmembrane</keyword>
<feature type="transmembrane region" description="Helical" evidence="1">
    <location>
        <begin position="183"/>
        <end position="207"/>
    </location>
</feature>
<feature type="transmembrane region" description="Helical" evidence="1">
    <location>
        <begin position="138"/>
        <end position="162"/>
    </location>
</feature>
<dbReference type="Proteomes" id="UP000075606">
    <property type="component" value="Unassembled WGS sequence"/>
</dbReference>